<keyword evidence="1" id="KW-1133">Transmembrane helix</keyword>
<dbReference type="Proteomes" id="UP000222106">
    <property type="component" value="Unassembled WGS sequence"/>
</dbReference>
<protein>
    <recommendedName>
        <fullName evidence="4">SAF domain-containing protein</fullName>
    </recommendedName>
</protein>
<evidence type="ECO:0008006" key="4">
    <source>
        <dbReference type="Google" id="ProtNLM"/>
    </source>
</evidence>
<organism evidence="2 3">
    <name type="scientific">Georgenia soli</name>
    <dbReference type="NCBI Taxonomy" id="638953"/>
    <lineage>
        <taxon>Bacteria</taxon>
        <taxon>Bacillati</taxon>
        <taxon>Actinomycetota</taxon>
        <taxon>Actinomycetes</taxon>
        <taxon>Micrococcales</taxon>
        <taxon>Bogoriellaceae</taxon>
        <taxon>Georgenia</taxon>
    </lineage>
</organism>
<evidence type="ECO:0000313" key="3">
    <source>
        <dbReference type="Proteomes" id="UP000222106"/>
    </source>
</evidence>
<sequence>MRPVSKQGAWMNTEELPQARRLRRPTWRDPRLGVGILLVAASVALGTWAVRDAAATVEVYAARDALTPGDVVDTESLAVREVRLGDDEALYHLVADGLPDGAVVTRTVGAGELVPRSAVGEAGAVDLRPVVVPLGLAVPADLGPGTVVDLWLSPPAPVGGIGQEAAVPEPTLVAAELVVAEVARDDSVLSGSTGTSVELLVPRLDLPDVLGALSSDGQLVAVPTFVGADPGAADEQGDAA</sequence>
<keyword evidence="1" id="KW-0812">Transmembrane</keyword>
<gene>
    <name evidence="2" type="ORF">ATJ97_3179</name>
</gene>
<evidence type="ECO:0000313" key="2">
    <source>
        <dbReference type="EMBL" id="PFG40647.1"/>
    </source>
</evidence>
<comment type="caution">
    <text evidence="2">The sequence shown here is derived from an EMBL/GenBank/DDBJ whole genome shotgun (WGS) entry which is preliminary data.</text>
</comment>
<reference evidence="2 3" key="1">
    <citation type="submission" date="2017-10" db="EMBL/GenBank/DDBJ databases">
        <title>Sequencing the genomes of 1000 actinobacteria strains.</title>
        <authorList>
            <person name="Klenk H.-P."/>
        </authorList>
    </citation>
    <scope>NUCLEOTIDE SEQUENCE [LARGE SCALE GENOMIC DNA]</scope>
    <source>
        <strain evidence="2 3">DSM 21838</strain>
    </source>
</reference>
<name>A0A2A9ENI0_9MICO</name>
<feature type="transmembrane region" description="Helical" evidence="1">
    <location>
        <begin position="30"/>
        <end position="50"/>
    </location>
</feature>
<dbReference type="EMBL" id="PDJI01000004">
    <property type="protein sequence ID" value="PFG40647.1"/>
    <property type="molecule type" value="Genomic_DNA"/>
</dbReference>
<keyword evidence="3" id="KW-1185">Reference proteome</keyword>
<keyword evidence="1" id="KW-0472">Membrane</keyword>
<accession>A0A2A9ENI0</accession>
<evidence type="ECO:0000256" key="1">
    <source>
        <dbReference type="SAM" id="Phobius"/>
    </source>
</evidence>
<dbReference type="AlphaFoldDB" id="A0A2A9ENI0"/>
<proteinExistence type="predicted"/>